<feature type="transmembrane region" description="Helical" evidence="23">
    <location>
        <begin position="202"/>
        <end position="221"/>
    </location>
</feature>
<feature type="transmembrane region" description="Helical" evidence="23">
    <location>
        <begin position="151"/>
        <end position="172"/>
    </location>
</feature>
<dbReference type="InterPro" id="IPR013087">
    <property type="entry name" value="Znf_C2H2_type"/>
</dbReference>
<dbReference type="FunFam" id="3.30.160.60:FF:000899">
    <property type="entry name" value="zinc finger protein 558 isoform X2"/>
    <property type="match status" value="1"/>
</dbReference>
<evidence type="ECO:0000256" key="12">
    <source>
        <dbReference type="ARBA" id="ARBA00022989"/>
    </source>
</evidence>
<dbReference type="PROSITE" id="PS00028">
    <property type="entry name" value="ZINC_FINGER_C2H2_1"/>
    <property type="match status" value="9"/>
</dbReference>
<feature type="domain" description="C2H2-type" evidence="24">
    <location>
        <begin position="655"/>
        <end position="682"/>
    </location>
</feature>
<feature type="domain" description="G-protein coupled receptors family 1 profile" evidence="25">
    <location>
        <begin position="52"/>
        <end position="257"/>
    </location>
</feature>
<name>A0A4U1ELF1_MONMO</name>
<dbReference type="InterPro" id="IPR050758">
    <property type="entry name" value="Znf_C2H2-type"/>
</dbReference>
<keyword evidence="14 22" id="KW-0297">G-protein coupled receptor</keyword>
<dbReference type="GO" id="GO:0003677">
    <property type="term" value="F:DNA binding"/>
    <property type="evidence" value="ECO:0007669"/>
    <property type="project" value="UniProtKB-KW"/>
</dbReference>
<dbReference type="FunFam" id="3.30.160.60:FF:000017">
    <property type="entry name" value="zinc finger protein 62 homolog"/>
    <property type="match status" value="1"/>
</dbReference>
<evidence type="ECO:0000256" key="3">
    <source>
        <dbReference type="ARBA" id="ARBA00004123"/>
    </source>
</evidence>
<keyword evidence="9" id="KW-0677">Repeat</keyword>
<dbReference type="Gene3D" id="3.30.160.60">
    <property type="entry name" value="Classic Zinc Finger"/>
    <property type="match status" value="9"/>
</dbReference>
<feature type="transmembrane region" description="Helical" evidence="23">
    <location>
        <begin position="70"/>
        <end position="89"/>
    </location>
</feature>
<evidence type="ECO:0000256" key="17">
    <source>
        <dbReference type="ARBA" id="ARBA00023163"/>
    </source>
</evidence>
<dbReference type="PANTHER" id="PTHR23234:SF10">
    <property type="entry name" value="RIKEN CDNA 6720489N17 GENE-RELATED"/>
    <property type="match status" value="1"/>
</dbReference>
<evidence type="ECO:0000256" key="15">
    <source>
        <dbReference type="ARBA" id="ARBA00023125"/>
    </source>
</evidence>
<keyword evidence="13" id="KW-0805">Transcription regulation</keyword>
<evidence type="ECO:0000313" key="26">
    <source>
        <dbReference type="EMBL" id="TKC37205.1"/>
    </source>
</evidence>
<dbReference type="GO" id="GO:0005634">
    <property type="term" value="C:nucleus"/>
    <property type="evidence" value="ECO:0007669"/>
    <property type="project" value="UniProtKB-SubCell"/>
</dbReference>
<evidence type="ECO:0000256" key="5">
    <source>
        <dbReference type="ARBA" id="ARBA00006991"/>
    </source>
</evidence>
<comment type="function">
    <text evidence="2">Putative odorant or sperm cell receptor.</text>
</comment>
<gene>
    <name evidence="26" type="ORF">EI555_017503</name>
</gene>
<dbReference type="GO" id="GO:0005886">
    <property type="term" value="C:plasma membrane"/>
    <property type="evidence" value="ECO:0007669"/>
    <property type="project" value="UniProtKB-SubCell"/>
</dbReference>
<evidence type="ECO:0000256" key="1">
    <source>
        <dbReference type="ARBA" id="ARBA00003767"/>
    </source>
</evidence>
<evidence type="ECO:0000256" key="6">
    <source>
        <dbReference type="ARBA" id="ARBA00022475"/>
    </source>
</evidence>
<comment type="similarity">
    <text evidence="5">Belongs to the krueppel C2H2-type zinc-finger protein family.</text>
</comment>
<feature type="domain" description="C2H2-type" evidence="24">
    <location>
        <begin position="487"/>
        <end position="514"/>
    </location>
</feature>
<dbReference type="Gene3D" id="1.20.1070.10">
    <property type="entry name" value="Rhodopsin 7-helix transmembrane proteins"/>
    <property type="match status" value="1"/>
</dbReference>
<keyword evidence="8" id="KW-0479">Metal-binding</keyword>
<dbReference type="GO" id="GO:0080090">
    <property type="term" value="P:regulation of primary metabolic process"/>
    <property type="evidence" value="ECO:0007669"/>
    <property type="project" value="UniProtKB-ARBA"/>
</dbReference>
<keyword evidence="17" id="KW-0804">Transcription</keyword>
<evidence type="ECO:0000256" key="22">
    <source>
        <dbReference type="RuleBase" id="RU000688"/>
    </source>
</evidence>
<dbReference type="InterPro" id="IPR017452">
    <property type="entry name" value="GPCR_Rhodpsn_7TM"/>
</dbReference>
<evidence type="ECO:0000256" key="9">
    <source>
        <dbReference type="ARBA" id="ARBA00022737"/>
    </source>
</evidence>
<evidence type="ECO:0000256" key="16">
    <source>
        <dbReference type="ARBA" id="ARBA00023136"/>
    </source>
</evidence>
<keyword evidence="15" id="KW-0238">DNA-binding</keyword>
<dbReference type="FunFam" id="3.30.160.60:FF:000281">
    <property type="entry name" value="Zinc finger protein 558 isoform X1"/>
    <property type="match status" value="1"/>
</dbReference>
<accession>A0A4U1ELF1</accession>
<organism evidence="26 27">
    <name type="scientific">Monodon monoceros</name>
    <name type="common">Narwhal</name>
    <name type="synonym">Ceratodon monodon</name>
    <dbReference type="NCBI Taxonomy" id="40151"/>
    <lineage>
        <taxon>Eukaryota</taxon>
        <taxon>Metazoa</taxon>
        <taxon>Chordata</taxon>
        <taxon>Craniata</taxon>
        <taxon>Vertebrata</taxon>
        <taxon>Euteleostomi</taxon>
        <taxon>Mammalia</taxon>
        <taxon>Eutheria</taxon>
        <taxon>Laurasiatheria</taxon>
        <taxon>Artiodactyla</taxon>
        <taxon>Whippomorpha</taxon>
        <taxon>Cetacea</taxon>
        <taxon>Odontoceti</taxon>
        <taxon>Monodontidae</taxon>
        <taxon>Monodon</taxon>
    </lineage>
</organism>
<dbReference type="FunFam" id="3.30.160.60:FF:000295">
    <property type="entry name" value="zinc finger protein 19"/>
    <property type="match status" value="2"/>
</dbReference>
<keyword evidence="7 22" id="KW-0812">Transmembrane</keyword>
<dbReference type="FunFam" id="1.20.1070.10:FF:000015">
    <property type="entry name" value="Olfactory receptor"/>
    <property type="match status" value="1"/>
</dbReference>
<evidence type="ECO:0000256" key="14">
    <source>
        <dbReference type="ARBA" id="ARBA00023040"/>
    </source>
</evidence>
<feature type="domain" description="C2H2-type" evidence="24">
    <location>
        <begin position="599"/>
        <end position="626"/>
    </location>
</feature>
<evidence type="ECO:0000256" key="10">
    <source>
        <dbReference type="ARBA" id="ARBA00022771"/>
    </source>
</evidence>
<dbReference type="Pfam" id="PF13912">
    <property type="entry name" value="zf-C2H2_6"/>
    <property type="match status" value="1"/>
</dbReference>
<keyword evidence="16 23" id="KW-0472">Membrane</keyword>
<dbReference type="PRINTS" id="PR00245">
    <property type="entry name" value="OLFACTORYR"/>
</dbReference>
<evidence type="ECO:0000256" key="2">
    <source>
        <dbReference type="ARBA" id="ARBA00003929"/>
    </source>
</evidence>
<keyword evidence="12 23" id="KW-1133">Transmembrane helix</keyword>
<evidence type="ECO:0000256" key="21">
    <source>
        <dbReference type="PROSITE-ProRule" id="PRU00042"/>
    </source>
</evidence>
<evidence type="ECO:0000259" key="25">
    <source>
        <dbReference type="PROSITE" id="PS50262"/>
    </source>
</evidence>
<dbReference type="Pfam" id="PF13853">
    <property type="entry name" value="7tm_4"/>
    <property type="match status" value="1"/>
</dbReference>
<dbReference type="PANTHER" id="PTHR23234">
    <property type="entry name" value="ZNF44 PROTEIN"/>
    <property type="match status" value="1"/>
</dbReference>
<dbReference type="SUPFAM" id="SSF57667">
    <property type="entry name" value="beta-beta-alpha zinc fingers"/>
    <property type="match status" value="5"/>
</dbReference>
<comment type="caution">
    <text evidence="26">The sequence shown here is derived from an EMBL/GenBank/DDBJ whole genome shotgun (WGS) entry which is preliminary data.</text>
</comment>
<evidence type="ECO:0000256" key="19">
    <source>
        <dbReference type="ARBA" id="ARBA00023224"/>
    </source>
</evidence>
<dbReference type="InterPro" id="IPR036236">
    <property type="entry name" value="Znf_C2H2_sf"/>
</dbReference>
<keyword evidence="6" id="KW-1003">Cell membrane</keyword>
<evidence type="ECO:0000256" key="11">
    <source>
        <dbReference type="ARBA" id="ARBA00022833"/>
    </source>
</evidence>
<reference evidence="27" key="1">
    <citation type="journal article" date="2019" name="IScience">
        <title>Narwhal Genome Reveals Long-Term Low Genetic Diversity despite Current Large Abundance Size.</title>
        <authorList>
            <person name="Westbury M.V."/>
            <person name="Petersen B."/>
            <person name="Garde E."/>
            <person name="Heide-Jorgensen M.P."/>
            <person name="Lorenzen E.D."/>
        </authorList>
    </citation>
    <scope>NUCLEOTIDE SEQUENCE [LARGE SCALE GENOMIC DNA]</scope>
</reference>
<dbReference type="GO" id="GO:0060255">
    <property type="term" value="P:regulation of macromolecule metabolic process"/>
    <property type="evidence" value="ECO:0007669"/>
    <property type="project" value="UniProtKB-ARBA"/>
</dbReference>
<dbReference type="GO" id="GO:0004984">
    <property type="term" value="F:olfactory receptor activity"/>
    <property type="evidence" value="ECO:0007669"/>
    <property type="project" value="InterPro"/>
</dbReference>
<dbReference type="SUPFAM" id="SSF81321">
    <property type="entry name" value="Family A G protein-coupled receptor-like"/>
    <property type="match status" value="1"/>
</dbReference>
<feature type="domain" description="C2H2-type" evidence="24">
    <location>
        <begin position="627"/>
        <end position="654"/>
    </location>
</feature>
<evidence type="ECO:0000256" key="13">
    <source>
        <dbReference type="ARBA" id="ARBA00023015"/>
    </source>
</evidence>
<dbReference type="FunFam" id="3.30.160.60:FF:002343">
    <property type="entry name" value="Zinc finger protein 33A"/>
    <property type="match status" value="1"/>
</dbReference>
<evidence type="ECO:0000259" key="24">
    <source>
        <dbReference type="PROSITE" id="PS50157"/>
    </source>
</evidence>
<feature type="transmembrane region" description="Helical" evidence="23">
    <location>
        <begin position="37"/>
        <end position="58"/>
    </location>
</feature>
<dbReference type="InterPro" id="IPR000276">
    <property type="entry name" value="GPCR_Rhodpsn"/>
</dbReference>
<proteinExistence type="inferred from homology"/>
<feature type="non-terminal residue" evidence="26">
    <location>
        <position position="1"/>
    </location>
</feature>
<feature type="domain" description="C2H2-type" evidence="24">
    <location>
        <begin position="459"/>
        <end position="486"/>
    </location>
</feature>
<comment type="function">
    <text evidence="1">May be involved in transcriptional regulation.</text>
</comment>
<comment type="subcellular location">
    <subcellularLocation>
        <location evidence="4">Cell membrane</location>
        <topology evidence="4">Multi-pass membrane protein</topology>
    </subcellularLocation>
    <subcellularLocation>
        <location evidence="3">Nucleus</location>
    </subcellularLocation>
</comment>
<dbReference type="PROSITE" id="PS00237">
    <property type="entry name" value="G_PROTEIN_RECEP_F1_1"/>
    <property type="match status" value="1"/>
</dbReference>
<feature type="transmembrane region" description="Helical" evidence="23">
    <location>
        <begin position="109"/>
        <end position="131"/>
    </location>
</feature>
<evidence type="ECO:0000256" key="20">
    <source>
        <dbReference type="ARBA" id="ARBA00023242"/>
    </source>
</evidence>
<feature type="domain" description="C2H2-type" evidence="24">
    <location>
        <begin position="543"/>
        <end position="570"/>
    </location>
</feature>
<keyword evidence="18 22" id="KW-0675">Receptor</keyword>
<keyword evidence="11" id="KW-0862">Zinc</keyword>
<feature type="domain" description="C2H2-type" evidence="24">
    <location>
        <begin position="515"/>
        <end position="542"/>
    </location>
</feature>
<dbReference type="FunFam" id="3.30.160.60:FF:000912">
    <property type="entry name" value="Zinc finger protein 660"/>
    <property type="match status" value="1"/>
</dbReference>
<dbReference type="EMBL" id="RWIC01001181">
    <property type="protein sequence ID" value="TKC37205.1"/>
    <property type="molecule type" value="Genomic_DNA"/>
</dbReference>
<dbReference type="GO" id="GO:0008270">
    <property type="term" value="F:zinc ion binding"/>
    <property type="evidence" value="ECO:0007669"/>
    <property type="project" value="UniProtKB-KW"/>
</dbReference>
<dbReference type="SMART" id="SM00355">
    <property type="entry name" value="ZnF_C2H2"/>
    <property type="match status" value="9"/>
</dbReference>
<dbReference type="GO" id="GO:0004930">
    <property type="term" value="F:G protein-coupled receptor activity"/>
    <property type="evidence" value="ECO:0007669"/>
    <property type="project" value="UniProtKB-KW"/>
</dbReference>
<evidence type="ECO:0008006" key="28">
    <source>
        <dbReference type="Google" id="ProtNLM"/>
    </source>
</evidence>
<dbReference type="PROSITE" id="PS50262">
    <property type="entry name" value="G_PROTEIN_RECEP_F1_2"/>
    <property type="match status" value="1"/>
</dbReference>
<keyword evidence="20" id="KW-0539">Nucleus</keyword>
<dbReference type="Pfam" id="PF00096">
    <property type="entry name" value="zf-C2H2"/>
    <property type="match status" value="5"/>
</dbReference>
<evidence type="ECO:0000256" key="8">
    <source>
        <dbReference type="ARBA" id="ARBA00022723"/>
    </source>
</evidence>
<dbReference type="PROSITE" id="PS50157">
    <property type="entry name" value="ZINC_FINGER_C2H2_2"/>
    <property type="match status" value="9"/>
</dbReference>
<keyword evidence="19 22" id="KW-0807">Transducer</keyword>
<dbReference type="Proteomes" id="UP000308365">
    <property type="component" value="Unassembled WGS sequence"/>
</dbReference>
<dbReference type="AlphaFoldDB" id="A0A4U1ELF1"/>
<comment type="similarity">
    <text evidence="22">Belongs to the G-protein coupled receptor 1 family.</text>
</comment>
<feature type="transmembrane region" description="Helical" evidence="23">
    <location>
        <begin position="242"/>
        <end position="263"/>
    </location>
</feature>
<dbReference type="Pfam" id="PF13465">
    <property type="entry name" value="zf-H2C2_2"/>
    <property type="match status" value="1"/>
</dbReference>
<feature type="domain" description="C2H2-type" evidence="24">
    <location>
        <begin position="683"/>
        <end position="705"/>
    </location>
</feature>
<evidence type="ECO:0000256" key="4">
    <source>
        <dbReference type="ARBA" id="ARBA00004651"/>
    </source>
</evidence>
<protein>
    <recommendedName>
        <fullName evidence="28">G-protein coupled receptors family 1 profile domain-containing protein</fullName>
    </recommendedName>
</protein>
<evidence type="ECO:0000256" key="18">
    <source>
        <dbReference type="ARBA" id="ARBA00023170"/>
    </source>
</evidence>
<sequence>PSFLFPKVSKLHRTGNVTSISEFFLTGLSDDSELQPLLFILFLSLYLVTILGNLLIILAVTSDPHLHIPMYFFLSNLSLVDISFISTTVPKMIVNIQTHSRVISYEACLTQMSFFILFVCMDGMLLTAMAYDRFVAICHPLRYQISMNPRLCCILVLLLDSQVHNLIVLQVACFKNVEISNFFCDPSQLLKLACSDTLTNNIVLYFFGATYAFLLFSGIFFSYYKILFSILRVPSSGRMYKAFSTCGSHLAVVCIFYGTGLAISRSPRKDTVASVVYTVVTPMLNPYTYSLRNRDIKKAMWRFLSKTHRKLKPQATARDRKRKRRVVLRKETRGGSLRLTSRIKSVWSHKKITIQPEEFSKANECTLHEAAFSHLESRNQENPVIANNYTFNQYSKYKKEKKTYCLNHRMATMVLSPTCAQSSPYPASHQKGCTEEEGLANGFLTDWLQERSHLGVKLNECNQCFKVFSTKSNLTQHKRIHTGEKPYDCNQCGKSFSSRSYLTIHKRIHNGEKPYGCSDCGKAFNDPSSLRLHVRIHTGEKPYECNQCFHVFRTSCNLKSHKRIHTRENHHECNQCGKAFSTRSSLTGHNSIHTGEKPYECSDCGKTFRKSSYLTQHMRTHTGEKPYECDQCGKSFSSSFSLTVHKRIHTGEKPYECSNCGKAFNNLSAVKKHVRTHTGEKPYECNHCGKSFTTNSYLSVHKRIHNRWI</sequence>
<evidence type="ECO:0000256" key="7">
    <source>
        <dbReference type="ARBA" id="ARBA00022692"/>
    </source>
</evidence>
<keyword evidence="10 21" id="KW-0863">Zinc-finger</keyword>
<evidence type="ECO:0000313" key="27">
    <source>
        <dbReference type="Proteomes" id="UP000308365"/>
    </source>
</evidence>
<dbReference type="InterPro" id="IPR000725">
    <property type="entry name" value="Olfact_rcpt"/>
</dbReference>
<dbReference type="FunFam" id="3.30.160.60:FF:002254">
    <property type="entry name" value="Zinc finger protein 540"/>
    <property type="match status" value="1"/>
</dbReference>
<dbReference type="CDD" id="cd15234">
    <property type="entry name" value="7tmA_OR7-like"/>
    <property type="match status" value="1"/>
</dbReference>
<feature type="domain" description="C2H2-type" evidence="24">
    <location>
        <begin position="571"/>
        <end position="598"/>
    </location>
</feature>
<dbReference type="PRINTS" id="PR00237">
    <property type="entry name" value="GPCRRHODOPSN"/>
</dbReference>
<evidence type="ECO:0000256" key="23">
    <source>
        <dbReference type="SAM" id="Phobius"/>
    </source>
</evidence>
<dbReference type="FunFam" id="3.30.160.60:FF:003135">
    <property type="entry name" value="Zinc finger protein 557"/>
    <property type="match status" value="1"/>
</dbReference>